<evidence type="ECO:0000256" key="3">
    <source>
        <dbReference type="ARBA" id="ARBA00022679"/>
    </source>
</evidence>
<evidence type="ECO:0000256" key="1">
    <source>
        <dbReference type="ARBA" id="ARBA00008361"/>
    </source>
</evidence>
<evidence type="ECO:0000259" key="4">
    <source>
        <dbReference type="Pfam" id="PF08241"/>
    </source>
</evidence>
<dbReference type="AlphaFoldDB" id="A0A0N9W1R3"/>
<dbReference type="EMBL" id="CP012808">
    <property type="protein sequence ID" value="ALH94964.1"/>
    <property type="molecule type" value="Genomic_DNA"/>
</dbReference>
<comment type="similarity">
    <text evidence="1">Belongs to the methyltransferase superfamily.</text>
</comment>
<evidence type="ECO:0000313" key="6">
    <source>
        <dbReference type="Proteomes" id="UP000064939"/>
    </source>
</evidence>
<keyword evidence="3 5" id="KW-0808">Transferase</keyword>
<name>A0A0N9W1R3_9GAMM</name>
<dbReference type="Pfam" id="PF08241">
    <property type="entry name" value="Methyltransf_11"/>
    <property type="match status" value="1"/>
</dbReference>
<organism evidence="5 6">
    <name type="scientific">Acinetobacter equi</name>
    <dbReference type="NCBI Taxonomy" id="1324350"/>
    <lineage>
        <taxon>Bacteria</taxon>
        <taxon>Pseudomonadati</taxon>
        <taxon>Pseudomonadota</taxon>
        <taxon>Gammaproteobacteria</taxon>
        <taxon>Moraxellales</taxon>
        <taxon>Moraxellaceae</taxon>
        <taxon>Acinetobacter</taxon>
    </lineage>
</organism>
<accession>A0A0N9W1R3</accession>
<dbReference type="GO" id="GO:0032259">
    <property type="term" value="P:methylation"/>
    <property type="evidence" value="ECO:0007669"/>
    <property type="project" value="UniProtKB-KW"/>
</dbReference>
<dbReference type="InterPro" id="IPR013216">
    <property type="entry name" value="Methyltransf_11"/>
</dbReference>
<dbReference type="InterPro" id="IPR051052">
    <property type="entry name" value="Diverse_substrate_MTase"/>
</dbReference>
<reference evidence="5 6" key="1">
    <citation type="journal article" date="2015" name="Int. J. Syst. Evol. Microbiol.">
        <title>Acinetobacter equi sp. nov. isolated from horse faeces.</title>
        <authorList>
            <person name="Poppel M.T."/>
            <person name="Skiebe E."/>
            <person name="Laue M."/>
            <person name="Bergmann H."/>
            <person name="Ebersberger I."/>
            <person name="Garn T."/>
            <person name="Fruth A."/>
            <person name="Baumgardt S."/>
            <person name="Busse H.J."/>
            <person name="Wilharm G."/>
        </authorList>
    </citation>
    <scope>NUCLEOTIDE SEQUENCE [LARGE SCALE GENOMIC DNA]</scope>
    <source>
        <strain evidence="5 6">114</strain>
    </source>
</reference>
<keyword evidence="2 5" id="KW-0489">Methyltransferase</keyword>
<evidence type="ECO:0000256" key="2">
    <source>
        <dbReference type="ARBA" id="ARBA00022603"/>
    </source>
</evidence>
<dbReference type="CDD" id="cd02440">
    <property type="entry name" value="AdoMet_MTases"/>
    <property type="match status" value="1"/>
</dbReference>
<gene>
    <name evidence="5" type="ORF">AOY20_05115</name>
</gene>
<evidence type="ECO:0000313" key="5">
    <source>
        <dbReference type="EMBL" id="ALH94964.1"/>
    </source>
</evidence>
<dbReference type="GO" id="GO:0008757">
    <property type="term" value="F:S-adenosylmethionine-dependent methyltransferase activity"/>
    <property type="evidence" value="ECO:0007669"/>
    <property type="project" value="InterPro"/>
</dbReference>
<protein>
    <submittedName>
        <fullName evidence="5">SAM-dependent methyltransferase</fullName>
    </submittedName>
</protein>
<dbReference type="RefSeq" id="WP_054580863.1">
    <property type="nucleotide sequence ID" value="NZ_CP012808.1"/>
</dbReference>
<dbReference type="PANTHER" id="PTHR44942">
    <property type="entry name" value="METHYLTRANSF_11 DOMAIN-CONTAINING PROTEIN"/>
    <property type="match status" value="1"/>
</dbReference>
<dbReference type="InterPro" id="IPR029063">
    <property type="entry name" value="SAM-dependent_MTases_sf"/>
</dbReference>
<feature type="domain" description="Methyltransferase type 11" evidence="4">
    <location>
        <begin position="39"/>
        <end position="126"/>
    </location>
</feature>
<dbReference type="Gene3D" id="3.40.50.150">
    <property type="entry name" value="Vaccinia Virus protein VP39"/>
    <property type="match status" value="1"/>
</dbReference>
<keyword evidence="6" id="KW-1185">Reference proteome</keyword>
<proteinExistence type="inferred from homology"/>
<sequence>MKDLFSDHSQLYQSARPSYPQKVLEEILKHVKGRKFAWDCGAGSGQFTQLLSPSFENVVATDLSEQQLQQAPSFENVEYSVQKAEMTNFKDDSFDLITVAQAIHWFNFDLFYKEVRRTLKKDGVIAVIGYGLLRVDDIEVNNAVQKLYLETLDGYWDAERRYIDENYQTIPFPFKEVETAQLKMSYQWSASQLLDYLNTWSAVKYYRQKNENDLFDQLKQLLTEKGDVLFQVNFPILLRVGCLEDH</sequence>
<dbReference type="SUPFAM" id="SSF53335">
    <property type="entry name" value="S-adenosyl-L-methionine-dependent methyltransferases"/>
    <property type="match status" value="1"/>
</dbReference>
<dbReference type="PANTHER" id="PTHR44942:SF4">
    <property type="entry name" value="METHYLTRANSFERASE TYPE 11 DOMAIN-CONTAINING PROTEIN"/>
    <property type="match status" value="1"/>
</dbReference>
<dbReference type="Proteomes" id="UP000064939">
    <property type="component" value="Chromosome"/>
</dbReference>
<dbReference type="KEGG" id="aei:AOY20_05115"/>
<dbReference type="OrthoDB" id="9797252at2"/>